<dbReference type="AlphaFoldDB" id="A0A9P7GH70"/>
<feature type="domain" description="JmjC" evidence="2">
    <location>
        <begin position="139"/>
        <end position="304"/>
    </location>
</feature>
<feature type="compositionally biased region" description="Low complexity" evidence="1">
    <location>
        <begin position="582"/>
        <end position="592"/>
    </location>
</feature>
<name>A0A9P7GH70_9AGAR</name>
<feature type="region of interest" description="Disordered" evidence="1">
    <location>
        <begin position="613"/>
        <end position="687"/>
    </location>
</feature>
<keyword evidence="4" id="KW-1185">Reference proteome</keyword>
<feature type="region of interest" description="Disordered" evidence="1">
    <location>
        <begin position="460"/>
        <end position="535"/>
    </location>
</feature>
<dbReference type="SMART" id="SM00558">
    <property type="entry name" value="JmjC"/>
    <property type="match status" value="1"/>
</dbReference>
<sequence length="1003" mass="110214">MGIEERRKKLMAARPNWGDQPDPHHVQDIYTCSTTTSTDASAVDDQTIPAMNNVVFPPQYDSVARITTKDWSLNRILASGKNFQRVPRVSSTATTKKINESERNGLPLIIEGLHKHPEWKWTYFKPEWLEDHGPKEISVRNVHTWTDTTIPLPEFIAKSRASPKFATAEGVETLMCYLGIGDTFTPCHKDLCASSGQNLMCYTENDGSSFWFMTKSSDAPEASKYFQKLNQELDHENHIVSVEQLAQAPFTVYVSEQKLGDLVLVPPRSCHQVVNYGGITIKTSWSRMTLKGLETAYYHELPIYQRHGDTTCPTRVCRPETYRVKSTIYHTLRQRTEDLAKLQRKDLHSRRLPTDNKHEKLVEVTKTLLKLFDEILVEEYAPSYRKMHCLSSASSLSPSSSSGNSDIIDLHCDFCGADIFQSFFECRKPLDHSHGAFRAAPINSQFMRVGWYDTFVQTGRTEDSDEETSQDSPMPDVTLSAPQSPSIPPPIDSPTTISHTPSGSSTPPAVQPSSSQIDSHSPTSASSAITTDATPTPLKRKRMLFDYVEIPMLAYLPQEASKLTSSQVARATSVVNHPQEQSASDGTSTSISSTIDAEVVNPQRELDAMQVDKNADPKSTIDPPQRQAPTVISNAPSTTCHTKPPIPRLNLSARMPMPSKRKRRLALTNPARSAKAASSKSDPRPANVITAANNRTAAGVALHNPPSGAVKNTPGVGSAPGPLYPPNDTIRNLRFQKRPRLLSPATASYQSSSSSSAYPASSASEKVASALNRAVTDNNAMVNAVDVPSSSTEHPAPNVGQRPVPELEAEIKSLKETVVNLSEQMKLCQPQPLPVIQAPSSQPMSDLLTCLMTAQMLSRNSGFPVNIANPSGPWPSQWWQMHEQTFPMQTATWSDTRDYASSYPPPTLGPWEQARERNYEGPYTDDPLRVTQTRGHYTTNAIVPTGTTNSMSTSRAPTITKGQGLIRGLLQGHSDARTLVSTMTGLIQGSRASTSTKGQGGLL</sequence>
<reference evidence="3" key="1">
    <citation type="submission" date="2020-07" db="EMBL/GenBank/DDBJ databases">
        <authorList>
            <person name="Nieuwenhuis M."/>
            <person name="Van De Peppel L.J.J."/>
        </authorList>
    </citation>
    <scope>NUCLEOTIDE SEQUENCE</scope>
    <source>
        <strain evidence="3">AP01</strain>
        <tissue evidence="3">Mycelium</tissue>
    </source>
</reference>
<evidence type="ECO:0000259" key="2">
    <source>
        <dbReference type="PROSITE" id="PS51184"/>
    </source>
</evidence>
<feature type="compositionally biased region" description="Polar residues" evidence="1">
    <location>
        <begin position="572"/>
        <end position="581"/>
    </location>
</feature>
<dbReference type="EMBL" id="JABCKV010000011">
    <property type="protein sequence ID" value="KAG5647260.1"/>
    <property type="molecule type" value="Genomic_DNA"/>
</dbReference>
<feature type="compositionally biased region" description="Low complexity" evidence="1">
    <location>
        <begin position="517"/>
        <end position="535"/>
    </location>
</feature>
<feature type="region of interest" description="Disordered" evidence="1">
    <location>
        <begin position="707"/>
        <end position="730"/>
    </location>
</feature>
<proteinExistence type="predicted"/>
<evidence type="ECO:0000313" key="3">
    <source>
        <dbReference type="EMBL" id="KAG5647260.1"/>
    </source>
</evidence>
<dbReference type="Proteomes" id="UP000775547">
    <property type="component" value="Unassembled WGS sequence"/>
</dbReference>
<evidence type="ECO:0000256" key="1">
    <source>
        <dbReference type="SAM" id="MobiDB-lite"/>
    </source>
</evidence>
<reference evidence="3" key="2">
    <citation type="submission" date="2021-10" db="EMBL/GenBank/DDBJ databases">
        <title>Phylogenomics reveals ancestral predisposition of the termite-cultivated fungus Termitomyces towards a domesticated lifestyle.</title>
        <authorList>
            <person name="Auxier B."/>
            <person name="Grum-Grzhimaylo A."/>
            <person name="Cardenas M.E."/>
            <person name="Lodge J.D."/>
            <person name="Laessoe T."/>
            <person name="Pedersen O."/>
            <person name="Smith M.E."/>
            <person name="Kuyper T.W."/>
            <person name="Franco-Molano E.A."/>
            <person name="Baroni T.J."/>
            <person name="Aanen D.K."/>
        </authorList>
    </citation>
    <scope>NUCLEOTIDE SEQUENCE</scope>
    <source>
        <strain evidence="3">AP01</strain>
        <tissue evidence="3">Mycelium</tissue>
    </source>
</reference>
<dbReference type="OrthoDB" id="298344at2759"/>
<protein>
    <recommendedName>
        <fullName evidence="2">JmjC domain-containing protein</fullName>
    </recommendedName>
</protein>
<organism evidence="3 4">
    <name type="scientific">Asterophora parasitica</name>
    <dbReference type="NCBI Taxonomy" id="117018"/>
    <lineage>
        <taxon>Eukaryota</taxon>
        <taxon>Fungi</taxon>
        <taxon>Dikarya</taxon>
        <taxon>Basidiomycota</taxon>
        <taxon>Agaricomycotina</taxon>
        <taxon>Agaricomycetes</taxon>
        <taxon>Agaricomycetidae</taxon>
        <taxon>Agaricales</taxon>
        <taxon>Tricholomatineae</taxon>
        <taxon>Lyophyllaceae</taxon>
        <taxon>Asterophora</taxon>
    </lineage>
</organism>
<accession>A0A9P7GH70</accession>
<feature type="compositionally biased region" description="Polar residues" evidence="1">
    <location>
        <begin position="503"/>
        <end position="516"/>
    </location>
</feature>
<dbReference type="Pfam" id="PF02373">
    <property type="entry name" value="JmjC"/>
    <property type="match status" value="1"/>
</dbReference>
<feature type="compositionally biased region" description="Low complexity" evidence="1">
    <location>
        <begin position="670"/>
        <end position="686"/>
    </location>
</feature>
<evidence type="ECO:0000313" key="4">
    <source>
        <dbReference type="Proteomes" id="UP000775547"/>
    </source>
</evidence>
<feature type="region of interest" description="Disordered" evidence="1">
    <location>
        <begin position="572"/>
        <end position="592"/>
    </location>
</feature>
<feature type="compositionally biased region" description="Polar residues" evidence="1">
    <location>
        <begin position="627"/>
        <end position="641"/>
    </location>
</feature>
<dbReference type="SUPFAM" id="SSF51197">
    <property type="entry name" value="Clavaminate synthase-like"/>
    <property type="match status" value="1"/>
</dbReference>
<dbReference type="InterPro" id="IPR003347">
    <property type="entry name" value="JmjC_dom"/>
</dbReference>
<comment type="caution">
    <text evidence="3">The sequence shown here is derived from an EMBL/GenBank/DDBJ whole genome shotgun (WGS) entry which is preliminary data.</text>
</comment>
<feature type="compositionally biased region" description="Low complexity" evidence="1">
    <location>
        <begin position="493"/>
        <end position="502"/>
    </location>
</feature>
<gene>
    <name evidence="3" type="ORF">DXG03_000795</name>
</gene>
<dbReference type="Gene3D" id="2.60.120.650">
    <property type="entry name" value="Cupin"/>
    <property type="match status" value="1"/>
</dbReference>
<dbReference type="PROSITE" id="PS51184">
    <property type="entry name" value="JMJC"/>
    <property type="match status" value="1"/>
</dbReference>